<gene>
    <name evidence="3" type="ORF">Phou_086780</name>
</gene>
<dbReference type="PANTHER" id="PTHR42818:SF1">
    <property type="entry name" value="SULFOPYRUVATE DECARBOXYLASE"/>
    <property type="match status" value="1"/>
</dbReference>
<dbReference type="GO" id="GO:0000287">
    <property type="term" value="F:magnesium ion binding"/>
    <property type="evidence" value="ECO:0007669"/>
    <property type="project" value="UniProtKB-ARBA"/>
</dbReference>
<evidence type="ECO:0008006" key="5">
    <source>
        <dbReference type="Google" id="ProtNLM"/>
    </source>
</evidence>
<dbReference type="Proteomes" id="UP000482800">
    <property type="component" value="Unassembled WGS sequence"/>
</dbReference>
<keyword evidence="4" id="KW-1185">Reference proteome</keyword>
<protein>
    <recommendedName>
        <fullName evidence="5">Thiamine pyrophosphate enzyme N-terminal TPP-binding domain-containing protein</fullName>
    </recommendedName>
</protein>
<dbReference type="EMBL" id="BLPF01000003">
    <property type="protein sequence ID" value="GFJ84498.1"/>
    <property type="molecule type" value="Genomic_DNA"/>
</dbReference>
<evidence type="ECO:0000256" key="1">
    <source>
        <dbReference type="ARBA" id="ARBA00022793"/>
    </source>
</evidence>
<name>A0A6V8KPF6_9ACTN</name>
<accession>A0A6V8KPF6</accession>
<dbReference type="InterPro" id="IPR029061">
    <property type="entry name" value="THDP-binding"/>
</dbReference>
<dbReference type="SUPFAM" id="SSF52518">
    <property type="entry name" value="Thiamin diphosphate-binding fold (THDP-binding)"/>
    <property type="match status" value="1"/>
</dbReference>
<sequence>MGDGAARLAAIHAARSQAVIEGIESIDPDFVLHLASSTLGVVLDHFITGPGARPGRTVFAMPREEEGVAVTSGLELAGRRPVMVFQDNGVGNLLTVLLTFPQPYHVPLYGVVARRGGLGEYNSMIHTVSERVEAILDAAGVRWFQLDARTPVESWAPEIKRAWTYSRTTHRPVFTLVNLMGG</sequence>
<dbReference type="GO" id="GO:0016831">
    <property type="term" value="F:carboxy-lyase activity"/>
    <property type="evidence" value="ECO:0007669"/>
    <property type="project" value="UniProtKB-KW"/>
</dbReference>
<organism evidence="3 4">
    <name type="scientific">Phytohabitans houttuyneae</name>
    <dbReference type="NCBI Taxonomy" id="1076126"/>
    <lineage>
        <taxon>Bacteria</taxon>
        <taxon>Bacillati</taxon>
        <taxon>Actinomycetota</taxon>
        <taxon>Actinomycetes</taxon>
        <taxon>Micromonosporales</taxon>
        <taxon>Micromonosporaceae</taxon>
    </lineage>
</organism>
<dbReference type="AlphaFoldDB" id="A0A6V8KPF6"/>
<dbReference type="InterPro" id="IPR051818">
    <property type="entry name" value="TPP_dependent_decarboxylase"/>
</dbReference>
<dbReference type="PANTHER" id="PTHR42818">
    <property type="entry name" value="SULFOPYRUVATE DECARBOXYLASE SUBUNIT ALPHA"/>
    <property type="match status" value="1"/>
</dbReference>
<reference evidence="3 4" key="1">
    <citation type="submission" date="2020-03" db="EMBL/GenBank/DDBJ databases">
        <title>Whole genome shotgun sequence of Phytohabitans houttuyneae NBRC 108639.</title>
        <authorList>
            <person name="Komaki H."/>
            <person name="Tamura T."/>
        </authorList>
    </citation>
    <scope>NUCLEOTIDE SEQUENCE [LARGE SCALE GENOMIC DNA]</scope>
    <source>
        <strain evidence="3 4">NBRC 108639</strain>
    </source>
</reference>
<dbReference type="RefSeq" id="WP_173068397.1">
    <property type="nucleotide sequence ID" value="NZ_BAABGO010000059.1"/>
</dbReference>
<evidence type="ECO:0000256" key="2">
    <source>
        <dbReference type="ARBA" id="ARBA00023239"/>
    </source>
</evidence>
<comment type="caution">
    <text evidence="3">The sequence shown here is derived from an EMBL/GenBank/DDBJ whole genome shotgun (WGS) entry which is preliminary data.</text>
</comment>
<evidence type="ECO:0000313" key="4">
    <source>
        <dbReference type="Proteomes" id="UP000482800"/>
    </source>
</evidence>
<evidence type="ECO:0000313" key="3">
    <source>
        <dbReference type="EMBL" id="GFJ84498.1"/>
    </source>
</evidence>
<proteinExistence type="predicted"/>
<reference evidence="3 4" key="2">
    <citation type="submission" date="2020-03" db="EMBL/GenBank/DDBJ databases">
        <authorList>
            <person name="Ichikawa N."/>
            <person name="Kimura A."/>
            <person name="Kitahashi Y."/>
            <person name="Uohara A."/>
        </authorList>
    </citation>
    <scope>NUCLEOTIDE SEQUENCE [LARGE SCALE GENOMIC DNA]</scope>
    <source>
        <strain evidence="3 4">NBRC 108639</strain>
    </source>
</reference>
<keyword evidence="2" id="KW-0456">Lyase</keyword>
<keyword evidence="1" id="KW-0210">Decarboxylase</keyword>